<dbReference type="EMBL" id="CASHSV030000206">
    <property type="protein sequence ID" value="CAJ2652963.1"/>
    <property type="molecule type" value="Genomic_DNA"/>
</dbReference>
<accession>A0ACB0K9F4</accession>
<dbReference type="Proteomes" id="UP001177021">
    <property type="component" value="Unassembled WGS sequence"/>
</dbReference>
<organism evidence="1 2">
    <name type="scientific">Trifolium pratense</name>
    <name type="common">Red clover</name>
    <dbReference type="NCBI Taxonomy" id="57577"/>
    <lineage>
        <taxon>Eukaryota</taxon>
        <taxon>Viridiplantae</taxon>
        <taxon>Streptophyta</taxon>
        <taxon>Embryophyta</taxon>
        <taxon>Tracheophyta</taxon>
        <taxon>Spermatophyta</taxon>
        <taxon>Magnoliopsida</taxon>
        <taxon>eudicotyledons</taxon>
        <taxon>Gunneridae</taxon>
        <taxon>Pentapetalae</taxon>
        <taxon>rosids</taxon>
        <taxon>fabids</taxon>
        <taxon>Fabales</taxon>
        <taxon>Fabaceae</taxon>
        <taxon>Papilionoideae</taxon>
        <taxon>50 kb inversion clade</taxon>
        <taxon>NPAAA clade</taxon>
        <taxon>Hologalegina</taxon>
        <taxon>IRL clade</taxon>
        <taxon>Trifolieae</taxon>
        <taxon>Trifolium</taxon>
    </lineage>
</organism>
<reference evidence="1" key="1">
    <citation type="submission" date="2023-10" db="EMBL/GenBank/DDBJ databases">
        <authorList>
            <person name="Rodriguez Cubillos JULIANA M."/>
            <person name="De Vega J."/>
        </authorList>
    </citation>
    <scope>NUCLEOTIDE SEQUENCE</scope>
</reference>
<name>A0ACB0K9F4_TRIPR</name>
<gene>
    <name evidence="1" type="ORF">MILVUS5_LOCUS20374</name>
</gene>
<keyword evidence="2" id="KW-1185">Reference proteome</keyword>
<sequence>MMCSICCYKSQDKCHKCSMHITLKRCKAIENLLQYIEIPCPNEKHGCRETISYIGKSKHEEECIYVPRHCPVSSCNFVGSSEDLSNHFGHRHSKHKFFYDHYFYVSLKYNDEAIVLQAAIDGKLFILNNIELCLWERR</sequence>
<evidence type="ECO:0000313" key="2">
    <source>
        <dbReference type="Proteomes" id="UP001177021"/>
    </source>
</evidence>
<proteinExistence type="predicted"/>
<comment type="caution">
    <text evidence="1">The sequence shown here is derived from an EMBL/GenBank/DDBJ whole genome shotgun (WGS) entry which is preliminary data.</text>
</comment>
<evidence type="ECO:0000313" key="1">
    <source>
        <dbReference type="EMBL" id="CAJ2652963.1"/>
    </source>
</evidence>
<protein>
    <submittedName>
        <fullName evidence="1">Uncharacterized protein</fullName>
    </submittedName>
</protein>